<dbReference type="Gene3D" id="3.40.50.300">
    <property type="entry name" value="P-loop containing nucleotide triphosphate hydrolases"/>
    <property type="match status" value="1"/>
</dbReference>
<evidence type="ECO:0000259" key="1">
    <source>
        <dbReference type="Pfam" id="PF01695"/>
    </source>
</evidence>
<evidence type="ECO:0000313" key="3">
    <source>
        <dbReference type="Proteomes" id="UP001597520"/>
    </source>
</evidence>
<dbReference type="InterPro" id="IPR027417">
    <property type="entry name" value="P-loop_NTPase"/>
</dbReference>
<keyword evidence="2" id="KW-0067">ATP-binding</keyword>
<comment type="caution">
    <text evidence="2">The sequence shown here is derived from an EMBL/GenBank/DDBJ whole genome shotgun (WGS) entry which is preliminary data.</text>
</comment>
<feature type="domain" description="IstB-like ATP-binding" evidence="1">
    <location>
        <begin position="175"/>
        <end position="264"/>
    </location>
</feature>
<dbReference type="RefSeq" id="WP_380711971.1">
    <property type="nucleotide sequence ID" value="NZ_JBHUML010000002.1"/>
</dbReference>
<dbReference type="SUPFAM" id="SSF52540">
    <property type="entry name" value="P-loop containing nucleoside triphosphate hydrolases"/>
    <property type="match status" value="1"/>
</dbReference>
<sequence length="265" mass="29474">MTKEQNEAAGASPTLDDRCILASRCKAAGDPARCNAMCSAHAQMHSATGRHTLANVPQDYRLVTAVSSPARESQPKVYRNIDGYIETFDRQFDEGEAPIKSLYLVSATPGTGKTSTACAVLNEYIAHHYAGCVRRGLTPAKRPGYFLDVTAWQADYNEFNRPRVPDEIAEPAAKRYYTAMQHAKEAEFAVMDDIGVRDYSDQFRADLHAVINHRVVNRKPSVYTSNEPIARLPEIFGEDRLADRISDLCVELAFEGESKRGKSRK</sequence>
<name>A0ABW5SY53_9BACI</name>
<reference evidence="3" key="1">
    <citation type="journal article" date="2019" name="Int. J. Syst. Evol. Microbiol.">
        <title>The Global Catalogue of Microorganisms (GCM) 10K type strain sequencing project: providing services to taxonomists for standard genome sequencing and annotation.</title>
        <authorList>
            <consortium name="The Broad Institute Genomics Platform"/>
            <consortium name="The Broad Institute Genome Sequencing Center for Infectious Disease"/>
            <person name="Wu L."/>
            <person name="Ma J."/>
        </authorList>
    </citation>
    <scope>NUCLEOTIDE SEQUENCE [LARGE SCALE GENOMIC DNA]</scope>
    <source>
        <strain evidence="3">KCTC 33792</strain>
    </source>
</reference>
<dbReference type="EMBL" id="JBHUML010000002">
    <property type="protein sequence ID" value="MFD2704694.1"/>
    <property type="molecule type" value="Genomic_DNA"/>
</dbReference>
<organism evidence="2 3">
    <name type="scientific">Salibacterium lacus</name>
    <dbReference type="NCBI Taxonomy" id="1898109"/>
    <lineage>
        <taxon>Bacteria</taxon>
        <taxon>Bacillati</taxon>
        <taxon>Bacillota</taxon>
        <taxon>Bacilli</taxon>
        <taxon>Bacillales</taxon>
        <taxon>Bacillaceae</taxon>
    </lineage>
</organism>
<dbReference type="GO" id="GO:0005524">
    <property type="term" value="F:ATP binding"/>
    <property type="evidence" value="ECO:0007669"/>
    <property type="project" value="UniProtKB-KW"/>
</dbReference>
<keyword evidence="3" id="KW-1185">Reference proteome</keyword>
<dbReference type="InterPro" id="IPR002611">
    <property type="entry name" value="IstB_ATP-bd"/>
</dbReference>
<protein>
    <submittedName>
        <fullName evidence="2">ATP-binding protein</fullName>
    </submittedName>
</protein>
<dbReference type="Proteomes" id="UP001597520">
    <property type="component" value="Unassembled WGS sequence"/>
</dbReference>
<dbReference type="Pfam" id="PF01695">
    <property type="entry name" value="IstB_IS21"/>
    <property type="match status" value="1"/>
</dbReference>
<accession>A0ABW5SY53</accession>
<proteinExistence type="predicted"/>
<gene>
    <name evidence="2" type="ORF">ACFSUB_04390</name>
</gene>
<keyword evidence="2" id="KW-0547">Nucleotide-binding</keyword>
<evidence type="ECO:0000313" key="2">
    <source>
        <dbReference type="EMBL" id="MFD2704694.1"/>
    </source>
</evidence>